<dbReference type="SMART" id="SM00571">
    <property type="entry name" value="DDT"/>
    <property type="match status" value="1"/>
</dbReference>
<keyword evidence="3 6" id="KW-0863">Zinc-finger</keyword>
<dbReference type="SUPFAM" id="SSF57903">
    <property type="entry name" value="FYVE/PHD zinc finger"/>
    <property type="match status" value="2"/>
</dbReference>
<comment type="caution">
    <text evidence="10">The sequence shown here is derived from an EMBL/GenBank/DDBJ whole genome shotgun (WGS) entry which is preliminary data.</text>
</comment>
<dbReference type="InterPro" id="IPR011011">
    <property type="entry name" value="Znf_FYVE_PHD"/>
</dbReference>
<comment type="subcellular location">
    <subcellularLocation>
        <location evidence="1">Nucleus</location>
    </subcellularLocation>
</comment>
<evidence type="ECO:0000256" key="4">
    <source>
        <dbReference type="ARBA" id="ARBA00022833"/>
    </source>
</evidence>
<evidence type="ECO:0000256" key="6">
    <source>
        <dbReference type="PROSITE-ProRule" id="PRU00146"/>
    </source>
</evidence>
<dbReference type="PANTHER" id="PTHR46508:SF5">
    <property type="entry name" value="PHD-FINGER AND DNA BINDING DOMAIN-CONTAINING PROTEIN"/>
    <property type="match status" value="1"/>
</dbReference>
<feature type="region of interest" description="Disordered" evidence="7">
    <location>
        <begin position="1075"/>
        <end position="1095"/>
    </location>
</feature>
<dbReference type="InterPro" id="IPR019787">
    <property type="entry name" value="Znf_PHD-finger"/>
</dbReference>
<evidence type="ECO:0000256" key="2">
    <source>
        <dbReference type="ARBA" id="ARBA00022723"/>
    </source>
</evidence>
<evidence type="ECO:0000259" key="8">
    <source>
        <dbReference type="PROSITE" id="PS50016"/>
    </source>
</evidence>
<dbReference type="InterPro" id="IPR001965">
    <property type="entry name" value="Znf_PHD"/>
</dbReference>
<dbReference type="GO" id="GO:0005634">
    <property type="term" value="C:nucleus"/>
    <property type="evidence" value="ECO:0007669"/>
    <property type="project" value="UniProtKB-SubCell"/>
</dbReference>
<dbReference type="InterPro" id="IPR018501">
    <property type="entry name" value="DDT_dom"/>
</dbReference>
<keyword evidence="2" id="KW-0479">Metal-binding</keyword>
<dbReference type="PANTHER" id="PTHR46508">
    <property type="entry name" value="PHD FINGER FAMILY PROTEIN"/>
    <property type="match status" value="1"/>
</dbReference>
<evidence type="ECO:0000313" key="11">
    <source>
        <dbReference type="Proteomes" id="UP001415857"/>
    </source>
</evidence>
<dbReference type="PROSITE" id="PS50016">
    <property type="entry name" value="ZF_PHD_2"/>
    <property type="match status" value="1"/>
</dbReference>
<dbReference type="SMART" id="SM00249">
    <property type="entry name" value="PHD"/>
    <property type="match status" value="2"/>
</dbReference>
<organism evidence="10 11">
    <name type="scientific">Liquidambar formosana</name>
    <name type="common">Formosan gum</name>
    <dbReference type="NCBI Taxonomy" id="63359"/>
    <lineage>
        <taxon>Eukaryota</taxon>
        <taxon>Viridiplantae</taxon>
        <taxon>Streptophyta</taxon>
        <taxon>Embryophyta</taxon>
        <taxon>Tracheophyta</taxon>
        <taxon>Spermatophyta</taxon>
        <taxon>Magnoliopsida</taxon>
        <taxon>eudicotyledons</taxon>
        <taxon>Gunneridae</taxon>
        <taxon>Pentapetalae</taxon>
        <taxon>Saxifragales</taxon>
        <taxon>Altingiaceae</taxon>
        <taxon>Liquidambar</taxon>
    </lineage>
</organism>
<evidence type="ECO:0000256" key="1">
    <source>
        <dbReference type="ARBA" id="ARBA00004123"/>
    </source>
</evidence>
<proteinExistence type="predicted"/>
<evidence type="ECO:0000259" key="9">
    <source>
        <dbReference type="PROSITE" id="PS50827"/>
    </source>
</evidence>
<gene>
    <name evidence="10" type="ORF">L1049_018608</name>
</gene>
<dbReference type="Pfam" id="PF00628">
    <property type="entry name" value="PHD"/>
    <property type="match status" value="1"/>
</dbReference>
<dbReference type="Gene3D" id="3.30.40.10">
    <property type="entry name" value="Zinc/RING finger domain, C3HC4 (zinc finger)"/>
    <property type="match status" value="2"/>
</dbReference>
<dbReference type="Pfam" id="PF24294">
    <property type="entry name" value="Chromo_PTM"/>
    <property type="match status" value="1"/>
</dbReference>
<dbReference type="InterPro" id="IPR013083">
    <property type="entry name" value="Znf_RING/FYVE/PHD"/>
</dbReference>
<name>A0AAP0RAD1_LIQFO</name>
<keyword evidence="4" id="KW-0862">Zinc</keyword>
<keyword evidence="5" id="KW-0539">Nucleus</keyword>
<feature type="region of interest" description="Disordered" evidence="7">
    <location>
        <begin position="1009"/>
        <end position="1053"/>
    </location>
</feature>
<dbReference type="GO" id="GO:0000785">
    <property type="term" value="C:chromatin"/>
    <property type="evidence" value="ECO:0007669"/>
    <property type="project" value="UniProtKB-ARBA"/>
</dbReference>
<accession>A0AAP0RAD1</accession>
<dbReference type="Proteomes" id="UP001415857">
    <property type="component" value="Unassembled WGS sequence"/>
</dbReference>
<feature type="domain" description="DDT" evidence="9">
    <location>
        <begin position="1"/>
        <end position="58"/>
    </location>
</feature>
<dbReference type="PROSITE" id="PS01359">
    <property type="entry name" value="ZF_PHD_1"/>
    <property type="match status" value="1"/>
</dbReference>
<feature type="domain" description="PHD-type" evidence="8">
    <location>
        <begin position="194"/>
        <end position="241"/>
    </location>
</feature>
<evidence type="ECO:0000256" key="7">
    <source>
        <dbReference type="SAM" id="MobiDB-lite"/>
    </source>
</evidence>
<feature type="region of interest" description="Disordered" evidence="7">
    <location>
        <begin position="913"/>
        <end position="932"/>
    </location>
</feature>
<sequence>MLDFFSVYACLRSFSTLLFLSPFELEDFVAALKCKSPSPLFDFIHVSILQTLRKHLEFLSDEGSQSASDCLRCLNWGLLDLITWPIFMVEYLLIHGSGLKPDFNFSRLKLFESEYYRQPVSVKVEILRCLCDDVIEVEAIRSELNRRSLAAVPDRDFDRNVNMEMCKKRRTVMDVSGGSCLTEEVVEETTDWNSDECCLCKMDGSLICCDGCPAAYHSRCVGVATDLLPEGEWYCPECVIEKHNPWMKPRKSLRGAQLLGIDPDDRLYFSSCGYLLVSDSCDTEYSINYYHRNDLNAVIDALKASDIRYGGILNAISKNWDIPINFSGANSNLDSQNHAVCSDIMKGQIPVICILPLPLAPSETCTVMDETVDQRKAEENSNIAEYSGHLGHVVAKSGNLLDSVTVNHFMKMENPITSSEGSAEITEVSAGIQNCQKHGSDGLNRSARILNQSEISGKTALGGDSSLTSSTSDVKREKNLELAFSGRPSARNTRKGDSLQVECGTAYMNYYCLAQTASSIAEELLRKSSDKINEESARSVEEIISTQLKAISKKSTKFCWPNILNLNLDAWKEKCGWCFYCKAPDDNTDCLFKMDDAGPVQEGSKSEVVGLRSKRNRKGHLIDVICHILCIEDRLRGLLLGPWLNPHHSKYWRKVVLKATDVASVKHPLLTFESNLRQLALSADWLKHVDSVVRMGSASHVVTSFVHVSSKHGISKKRGRGVDYGPTPSSNAASGLSMFWWRGGRISRHVFNWKVLPRSLARKAARQAGCTKIPGISYLESSEFAKRSKYAAWRAAVETSTSVEQLALLVRELHSNIRWDDIENTHSPSKMDKEFKKSIRPFKKVIIRRKCIEGTVVKYLLDFGKRKIIPDIVVRHGSMLEESSSGRKKYWLEESHVPLHLLKSFEEKRIARKASKMNSGKLPERSRVKKRPSKKSGFSYLFSKAEKSENYQCGHCNKDVLIRDAVSCQYCEGFFHKRHVRKSAGAITAECTYTCHKCQDGKRVRIDTERKKVQSQKGKKAITDTRPSRSKNSKKARTDRRLVRSQNNKKVSADVPLRRSARKVKHVVLQNKKLGARKKGKKIKSRKGTSRKPKKYTSWQKKRTWVYRTYWLNGLLLSKKPDDERVMHFRKKKFLPSGDLTVIHDRPKCRLCCEAEYTSTLHYVSCEICGDWFHGDAFGLNAEKIGNLIGFRCHACRKRTPPVCPHLQNMRGDVAQLGEATNNAEVEYFEEISNAVPPPSEVYVEQKSHLDQDLFPIDESIHKEEQLDMVLDPNQSILLESKLEADNGHICTGKKQETEAKNSCGGDLRPDVLTGSDQNFMLEESTIISGKGDIDAVTSLVEAEPLSCKSDVDLIDTELAPLEHSEENDGLVDTTIILKSPVDKTLVNSSELHPQTLVGSGEL</sequence>
<dbReference type="PROSITE" id="PS50827">
    <property type="entry name" value="DDT"/>
    <property type="match status" value="1"/>
</dbReference>
<dbReference type="Pfam" id="PF02791">
    <property type="entry name" value="DDT"/>
    <property type="match status" value="1"/>
</dbReference>
<dbReference type="InterPro" id="IPR028942">
    <property type="entry name" value="WHIM1_dom"/>
</dbReference>
<protein>
    <submittedName>
        <fullName evidence="10">Uncharacterized protein</fullName>
    </submittedName>
</protein>
<keyword evidence="11" id="KW-1185">Reference proteome</keyword>
<reference evidence="10 11" key="1">
    <citation type="journal article" date="2024" name="Plant J.">
        <title>Genome sequences and population genomics reveal climatic adaptation and genomic divergence between two closely related sweetgum species.</title>
        <authorList>
            <person name="Xu W.Q."/>
            <person name="Ren C.Q."/>
            <person name="Zhang X.Y."/>
            <person name="Comes H.P."/>
            <person name="Liu X.H."/>
            <person name="Li Y.G."/>
            <person name="Kettle C.J."/>
            <person name="Jalonen R."/>
            <person name="Gaisberger H."/>
            <person name="Ma Y.Z."/>
            <person name="Qiu Y.X."/>
        </authorList>
    </citation>
    <scope>NUCLEOTIDE SEQUENCE [LARGE SCALE GENOMIC DNA]</scope>
    <source>
        <strain evidence="10">Hangzhou</strain>
    </source>
</reference>
<evidence type="ECO:0000256" key="5">
    <source>
        <dbReference type="ARBA" id="ARBA00023242"/>
    </source>
</evidence>
<dbReference type="InterPro" id="IPR056618">
    <property type="entry name" value="Chromo_PTM"/>
</dbReference>
<dbReference type="InterPro" id="IPR019786">
    <property type="entry name" value="Zinc_finger_PHD-type_CS"/>
</dbReference>
<dbReference type="Pfam" id="PF15612">
    <property type="entry name" value="WHIM1"/>
    <property type="match status" value="1"/>
</dbReference>
<evidence type="ECO:0000256" key="3">
    <source>
        <dbReference type="ARBA" id="ARBA00022771"/>
    </source>
</evidence>
<dbReference type="GO" id="GO:0008270">
    <property type="term" value="F:zinc ion binding"/>
    <property type="evidence" value="ECO:0007669"/>
    <property type="project" value="UniProtKB-KW"/>
</dbReference>
<feature type="compositionally biased region" description="Basic residues" evidence="7">
    <location>
        <begin position="1028"/>
        <end position="1038"/>
    </location>
</feature>
<evidence type="ECO:0000313" key="10">
    <source>
        <dbReference type="EMBL" id="KAK9273798.1"/>
    </source>
</evidence>
<dbReference type="CDD" id="cd15532">
    <property type="entry name" value="PHD2_CHD_II"/>
    <property type="match status" value="1"/>
</dbReference>
<dbReference type="EMBL" id="JBBPBK010000012">
    <property type="protein sequence ID" value="KAK9273798.1"/>
    <property type="molecule type" value="Genomic_DNA"/>
</dbReference>